<feature type="transmembrane region" description="Helical" evidence="2">
    <location>
        <begin position="113"/>
        <end position="136"/>
    </location>
</feature>
<feature type="domain" description="Alpha/beta-hydrolase N-terminal" evidence="4">
    <location>
        <begin position="41"/>
        <end position="160"/>
    </location>
</feature>
<name>A0A3G8JUJ0_9ACTN</name>
<dbReference type="SUPFAM" id="SSF53474">
    <property type="entry name" value="alpha/beta-Hydrolases"/>
    <property type="match status" value="1"/>
</dbReference>
<keyword evidence="2" id="KW-1133">Transmembrane helix</keyword>
<protein>
    <recommendedName>
        <fullName evidence="7">Alpha/beta-hydrolase catalytic domain-containing protein</fullName>
    </recommendedName>
</protein>
<keyword evidence="6" id="KW-1185">Reference proteome</keyword>
<gene>
    <name evidence="5" type="ORF">D7316_05445</name>
</gene>
<dbReference type="InterPro" id="IPR027788">
    <property type="entry name" value="Alpha/beta-hydrolase_N_dom"/>
</dbReference>
<feature type="transmembrane region" description="Helical" evidence="2">
    <location>
        <begin position="81"/>
        <end position="101"/>
    </location>
</feature>
<dbReference type="RefSeq" id="WP_124710970.1">
    <property type="nucleotide sequence ID" value="NZ_CP033972.1"/>
</dbReference>
<evidence type="ECO:0000259" key="3">
    <source>
        <dbReference type="Pfam" id="PF10081"/>
    </source>
</evidence>
<evidence type="ECO:0000259" key="4">
    <source>
        <dbReference type="Pfam" id="PF15420"/>
    </source>
</evidence>
<feature type="domain" description="Alpha/beta-hydrolase catalytic" evidence="3">
    <location>
        <begin position="174"/>
        <end position="317"/>
    </location>
</feature>
<dbReference type="KEGG" id="gom:D7316_05445"/>
<dbReference type="AlphaFoldDB" id="A0A3G8JUJ0"/>
<accession>A0A3G8JUJ0</accession>
<dbReference type="EMBL" id="CP033972">
    <property type="protein sequence ID" value="AZG48824.1"/>
    <property type="molecule type" value="Genomic_DNA"/>
</dbReference>
<dbReference type="Proteomes" id="UP000271469">
    <property type="component" value="Chromosome"/>
</dbReference>
<feature type="transmembrane region" description="Helical" evidence="2">
    <location>
        <begin position="21"/>
        <end position="42"/>
    </location>
</feature>
<feature type="transmembrane region" description="Helical" evidence="2">
    <location>
        <begin position="48"/>
        <end position="69"/>
    </location>
</feature>
<sequence length="409" mass="41849">MSIETARPAGDLRHPRRTGSPLPHPIVSLGAAVGAVIGLWPSGLPRDAMISAAVTAVCTAIATVLGLVVARRRSARPPTRVASAAVAAGIVVCAGVLSLAWQNALRGDLGAPAVGAEWFAVSVVPASILFAAVVYLPRVTALITATVTATLAGYLPAAQADGAQPAPRAPATVIYSGVEDAPLAQRSHALASRWVSAGGLDRRAVVIAVPTGSGWVDAGAVSGFVDRFDGDVAVLALQYGDQPSWRAFVGDRSAAGRSATAVLREVIDRTRARPTGARPEIIVYGQSLGAIGAEDARVWAAIHRPGAVTETLLTGVPGGSVDAGPGPGSVRVIRANASDPVPRWSISVLWRPVQQPAGTLITGRPVRRPPWLPVAGFVQTSADLLVSLDGPAGVGHRYGPEQSSPPARS</sequence>
<evidence type="ECO:0000313" key="5">
    <source>
        <dbReference type="EMBL" id="AZG48824.1"/>
    </source>
</evidence>
<dbReference type="OrthoDB" id="4397445at2"/>
<dbReference type="InterPro" id="IPR027787">
    <property type="entry name" value="Alpha/beta-hydrolase_catalytic"/>
</dbReference>
<evidence type="ECO:0008006" key="7">
    <source>
        <dbReference type="Google" id="ProtNLM"/>
    </source>
</evidence>
<keyword evidence="2" id="KW-0812">Transmembrane</keyword>
<reference evidence="5 6" key="1">
    <citation type="submission" date="2018-11" db="EMBL/GenBank/DDBJ databases">
        <title>Gordonia insulae sp. nov., isolated from an island soil.</title>
        <authorList>
            <person name="Kim Y.S."/>
            <person name="Kim S.B."/>
        </authorList>
    </citation>
    <scope>NUCLEOTIDE SEQUENCE [LARGE SCALE GENOMIC DNA]</scope>
    <source>
        <strain evidence="5 6">MMS17-SY073</strain>
    </source>
</reference>
<evidence type="ECO:0000256" key="1">
    <source>
        <dbReference type="SAM" id="MobiDB-lite"/>
    </source>
</evidence>
<proteinExistence type="predicted"/>
<organism evidence="5 6">
    <name type="scientific">Gordonia insulae</name>
    <dbReference type="NCBI Taxonomy" id="2420509"/>
    <lineage>
        <taxon>Bacteria</taxon>
        <taxon>Bacillati</taxon>
        <taxon>Actinomycetota</taxon>
        <taxon>Actinomycetes</taxon>
        <taxon>Mycobacteriales</taxon>
        <taxon>Gordoniaceae</taxon>
        <taxon>Gordonia</taxon>
    </lineage>
</organism>
<dbReference type="InterPro" id="IPR029058">
    <property type="entry name" value="AB_hydrolase_fold"/>
</dbReference>
<feature type="domain" description="Alpha/beta-hydrolase catalytic" evidence="3">
    <location>
        <begin position="332"/>
        <end position="401"/>
    </location>
</feature>
<evidence type="ECO:0000313" key="6">
    <source>
        <dbReference type="Proteomes" id="UP000271469"/>
    </source>
</evidence>
<dbReference type="Pfam" id="PF15420">
    <property type="entry name" value="Abhydrolase_9_N"/>
    <property type="match status" value="1"/>
</dbReference>
<feature type="region of interest" description="Disordered" evidence="1">
    <location>
        <begin position="1"/>
        <end position="23"/>
    </location>
</feature>
<keyword evidence="2" id="KW-0472">Membrane</keyword>
<evidence type="ECO:0000256" key="2">
    <source>
        <dbReference type="SAM" id="Phobius"/>
    </source>
</evidence>
<dbReference type="Pfam" id="PF10081">
    <property type="entry name" value="Abhydrolase_9"/>
    <property type="match status" value="2"/>
</dbReference>